<gene>
    <name evidence="1" type="ORF">OSSY52_00200</name>
</gene>
<dbReference type="KEGG" id="ocy:OSSY52_00200"/>
<dbReference type="RefSeq" id="WP_190615028.1">
    <property type="nucleotide sequence ID" value="NZ_AP018712.1"/>
</dbReference>
<evidence type="ECO:0000313" key="2">
    <source>
        <dbReference type="Proteomes" id="UP000516361"/>
    </source>
</evidence>
<organism evidence="1 2">
    <name type="scientific">Tepiditoga spiralis</name>
    <dbReference type="NCBI Taxonomy" id="2108365"/>
    <lineage>
        <taxon>Bacteria</taxon>
        <taxon>Thermotogati</taxon>
        <taxon>Thermotogota</taxon>
        <taxon>Thermotogae</taxon>
        <taxon>Petrotogales</taxon>
        <taxon>Petrotogaceae</taxon>
        <taxon>Tepiditoga</taxon>
    </lineage>
</organism>
<proteinExistence type="predicted"/>
<evidence type="ECO:0000313" key="1">
    <source>
        <dbReference type="EMBL" id="BBE29879.1"/>
    </source>
</evidence>
<dbReference type="AlphaFoldDB" id="A0A7G1G989"/>
<name>A0A7G1G989_9BACT</name>
<protein>
    <submittedName>
        <fullName evidence="1">Uncharacterized protein</fullName>
    </submittedName>
</protein>
<reference evidence="1 2" key="1">
    <citation type="submission" date="2018-06" db="EMBL/GenBank/DDBJ databases">
        <title>Genome sequencing of Oceanotoga sp. sy52.</title>
        <authorList>
            <person name="Mori K."/>
        </authorList>
    </citation>
    <scope>NUCLEOTIDE SEQUENCE [LARGE SCALE GENOMIC DNA]</scope>
    <source>
        <strain evidence="2">sy52</strain>
    </source>
</reference>
<dbReference type="InParanoid" id="A0A7G1G989"/>
<keyword evidence="2" id="KW-1185">Reference proteome</keyword>
<accession>A0A7G1G989</accession>
<dbReference type="Proteomes" id="UP000516361">
    <property type="component" value="Chromosome"/>
</dbReference>
<dbReference type="EMBL" id="AP018712">
    <property type="protein sequence ID" value="BBE29879.1"/>
    <property type="molecule type" value="Genomic_DNA"/>
</dbReference>
<sequence>MKKYFIIFLVLILSLIYFSKDMRKTLIVYTKGYSDSTALLESAVDEKIINMGKYRLITRDDMIFKEIQLQLQGVVEGKGDLKQLKADALIYIEVLDTFYQQQESYDKTSKWWEYEITAKYKLIDIQTGQVLENKLYKGTGQQNITKYKTSQEALRDAKYEAINDASSSIISKLNTLFILRGNILNQAPNGYLLVDLGRNHGVYKNMVFQFEKSYDVYGDSYKIKDGKLIVKDILDNKAFLKPVELPTKFKISEKGITVVENPSMSPERMRFNIHYTNLNTNYHGGGIDFALDNYEGFYSKFGLDFNIISKNIFYSNMNFALGYMIYAGPVEITPDVSFEFQGMLSSDASSMSFDIVPEVNMGLGITNNINLYLNSGYIFNIYSMEEMGLSLINGLRIKGGIEFKF</sequence>